<organism evidence="3 4">
    <name type="scientific">Candidatus Accumulibacter phosphatis</name>
    <dbReference type="NCBI Taxonomy" id="327160"/>
    <lineage>
        <taxon>Bacteria</taxon>
        <taxon>Pseudomonadati</taxon>
        <taxon>Pseudomonadota</taxon>
        <taxon>Betaproteobacteria</taxon>
        <taxon>Candidatus Accumulibacter</taxon>
    </lineage>
</organism>
<feature type="compositionally biased region" description="Low complexity" evidence="1">
    <location>
        <begin position="99"/>
        <end position="118"/>
    </location>
</feature>
<evidence type="ECO:0000313" key="4">
    <source>
        <dbReference type="Proteomes" id="UP000020077"/>
    </source>
</evidence>
<feature type="region of interest" description="Disordered" evidence="1">
    <location>
        <begin position="32"/>
        <end position="130"/>
    </location>
</feature>
<feature type="compositionally biased region" description="Basic and acidic residues" evidence="1">
    <location>
        <begin position="63"/>
        <end position="77"/>
    </location>
</feature>
<feature type="compositionally biased region" description="Low complexity" evidence="1">
    <location>
        <begin position="52"/>
        <end position="62"/>
    </location>
</feature>
<gene>
    <name evidence="3" type="ORF">AW09_004637</name>
</gene>
<dbReference type="EMBL" id="JDVG02000730">
    <property type="protein sequence ID" value="KFB70261.1"/>
    <property type="molecule type" value="Genomic_DNA"/>
</dbReference>
<dbReference type="Proteomes" id="UP000020077">
    <property type="component" value="Unassembled WGS sequence"/>
</dbReference>
<evidence type="ECO:0000256" key="1">
    <source>
        <dbReference type="SAM" id="MobiDB-lite"/>
    </source>
</evidence>
<keyword evidence="2" id="KW-0732">Signal</keyword>
<accession>A0A084Y6B7</accession>
<feature type="signal peptide" evidence="2">
    <location>
        <begin position="1"/>
        <end position="26"/>
    </location>
</feature>
<evidence type="ECO:0000256" key="2">
    <source>
        <dbReference type="SAM" id="SignalP"/>
    </source>
</evidence>
<dbReference type="AlphaFoldDB" id="A0A084Y6B7"/>
<proteinExistence type="predicted"/>
<protein>
    <submittedName>
        <fullName evidence="3">Uncharacterized protein</fullName>
    </submittedName>
</protein>
<sequence length="130" mass="12936">MRNTINSLLHYFLAVGLCISCTAALAVPKAAEQEEDVVTFGEAGAPPKPTAKHSAPPAAKAPKPVEAKVAKRPEAKGARLPASGQAAARKPTASSQSPPAKGASKGTSSSAKAAPATKVSGQAKGKAGKK</sequence>
<name>A0A084Y6B7_9PROT</name>
<comment type="caution">
    <text evidence="3">The sequence shown here is derived from an EMBL/GenBank/DDBJ whole genome shotgun (WGS) entry which is preliminary data.</text>
</comment>
<reference evidence="3 4" key="1">
    <citation type="submission" date="2014-02" db="EMBL/GenBank/DDBJ databases">
        <title>Expanding our view of genomic diversity in Candidatus Accumulibacter clades.</title>
        <authorList>
            <person name="Skennerton C.T."/>
            <person name="Barr J.J."/>
            <person name="Slater F.R."/>
            <person name="Bond P.L."/>
            <person name="Tyson G.W."/>
        </authorList>
    </citation>
    <scope>NUCLEOTIDE SEQUENCE [LARGE SCALE GENOMIC DNA]</scope>
    <source>
        <strain evidence="4">BA-91</strain>
    </source>
</reference>
<evidence type="ECO:0000313" key="3">
    <source>
        <dbReference type="EMBL" id="KFB70261.1"/>
    </source>
</evidence>
<feature type="chain" id="PRO_5001785554" evidence="2">
    <location>
        <begin position="27"/>
        <end position="130"/>
    </location>
</feature>